<comment type="pathway">
    <text evidence="1 9 11">Cofactor biosynthesis; thiamine diphosphate biosynthesis; thiamine phosphate from 4-amino-2-methyl-5-diphosphomethylpyrimidine and 4-methyl-5-(2-phosphoethyl)-thiazole: step 1/1.</text>
</comment>
<accession>A0A2P8R0Q6</accession>
<feature type="domain" description="Thiamine phosphate synthase/TenI" evidence="12">
    <location>
        <begin position="6"/>
        <end position="182"/>
    </location>
</feature>
<comment type="cofactor">
    <cofactor evidence="9">
        <name>Mg(2+)</name>
        <dbReference type="ChEBI" id="CHEBI:18420"/>
    </cofactor>
    <text evidence="9">Binds 1 Mg(2+) ion per subunit.</text>
</comment>
<dbReference type="RefSeq" id="WP_106871616.1">
    <property type="nucleotide sequence ID" value="NZ_CP053841.1"/>
</dbReference>
<dbReference type="PANTHER" id="PTHR20857:SF23">
    <property type="entry name" value="THIAMINE BIOSYNTHETIC BIFUNCTIONAL ENZYME"/>
    <property type="match status" value="1"/>
</dbReference>
<dbReference type="UniPathway" id="UPA00060">
    <property type="reaction ID" value="UER00141"/>
</dbReference>
<dbReference type="EC" id="2.5.1.3" evidence="9"/>
<evidence type="ECO:0000256" key="2">
    <source>
        <dbReference type="ARBA" id="ARBA00022679"/>
    </source>
</evidence>
<evidence type="ECO:0000256" key="11">
    <source>
        <dbReference type="RuleBase" id="RU004253"/>
    </source>
</evidence>
<comment type="similarity">
    <text evidence="9 10">Belongs to the thiamine-phosphate synthase family.</text>
</comment>
<comment type="catalytic activity">
    <reaction evidence="6 9 10">
        <text>4-methyl-5-(2-phosphooxyethyl)-thiazole + 4-amino-2-methyl-5-(diphosphooxymethyl)pyrimidine + H(+) = thiamine phosphate + diphosphate</text>
        <dbReference type="Rhea" id="RHEA:22328"/>
        <dbReference type="ChEBI" id="CHEBI:15378"/>
        <dbReference type="ChEBI" id="CHEBI:33019"/>
        <dbReference type="ChEBI" id="CHEBI:37575"/>
        <dbReference type="ChEBI" id="CHEBI:57841"/>
        <dbReference type="ChEBI" id="CHEBI:58296"/>
        <dbReference type="EC" id="2.5.1.3"/>
    </reaction>
</comment>
<reference evidence="14" key="1">
    <citation type="submission" date="2017-10" db="EMBL/GenBank/DDBJ databases">
        <title>Campylobacter species from seals.</title>
        <authorList>
            <person name="Gilbert M.J."/>
            <person name="Zomer A.L."/>
            <person name="Timmerman A.J."/>
            <person name="Duim B."/>
            <person name="Wagenaar J.A."/>
        </authorList>
    </citation>
    <scope>NUCLEOTIDE SEQUENCE [LARGE SCALE GENOMIC DNA]</scope>
    <source>
        <strain evidence="14">17S00004-5</strain>
    </source>
</reference>
<evidence type="ECO:0000256" key="3">
    <source>
        <dbReference type="ARBA" id="ARBA00022723"/>
    </source>
</evidence>
<feature type="binding site" evidence="9">
    <location>
        <position position="66"/>
    </location>
    <ligand>
        <name>4-amino-2-methyl-5-(diphosphooxymethyl)pyrimidine</name>
        <dbReference type="ChEBI" id="CHEBI:57841"/>
    </ligand>
</feature>
<keyword evidence="3 9" id="KW-0479">Metal-binding</keyword>
<keyword evidence="5 9" id="KW-0784">Thiamine biosynthesis</keyword>
<feature type="binding site" evidence="9">
    <location>
        <position position="67"/>
    </location>
    <ligand>
        <name>Mg(2+)</name>
        <dbReference type="ChEBI" id="CHEBI:18420"/>
    </ligand>
</feature>
<comment type="catalytic activity">
    <reaction evidence="8 9 10">
        <text>2-[(2R,5Z)-2-carboxy-4-methylthiazol-5(2H)-ylidene]ethyl phosphate + 4-amino-2-methyl-5-(diphosphooxymethyl)pyrimidine + 2 H(+) = thiamine phosphate + CO2 + diphosphate</text>
        <dbReference type="Rhea" id="RHEA:47844"/>
        <dbReference type="ChEBI" id="CHEBI:15378"/>
        <dbReference type="ChEBI" id="CHEBI:16526"/>
        <dbReference type="ChEBI" id="CHEBI:33019"/>
        <dbReference type="ChEBI" id="CHEBI:37575"/>
        <dbReference type="ChEBI" id="CHEBI:57841"/>
        <dbReference type="ChEBI" id="CHEBI:62899"/>
        <dbReference type="EC" id="2.5.1.3"/>
    </reaction>
</comment>
<feature type="binding site" evidence="9">
    <location>
        <begin position="36"/>
        <end position="40"/>
    </location>
    <ligand>
        <name>4-amino-2-methyl-5-(diphosphooxymethyl)pyrimidine</name>
        <dbReference type="ChEBI" id="CHEBI:57841"/>
    </ligand>
</feature>
<dbReference type="GO" id="GO:0009229">
    <property type="term" value="P:thiamine diphosphate biosynthetic process"/>
    <property type="evidence" value="ECO:0007669"/>
    <property type="project" value="UniProtKB-UniRule"/>
</dbReference>
<dbReference type="InterPro" id="IPR036206">
    <property type="entry name" value="ThiamineP_synth_sf"/>
</dbReference>
<evidence type="ECO:0000256" key="5">
    <source>
        <dbReference type="ARBA" id="ARBA00022977"/>
    </source>
</evidence>
<keyword evidence="2 9" id="KW-0808">Transferase</keyword>
<protein>
    <recommendedName>
        <fullName evidence="9">Thiamine-phosphate synthase</fullName>
        <shortName evidence="9">TP synthase</shortName>
        <shortName evidence="9">TPS</shortName>
        <ecNumber evidence="9">2.5.1.3</ecNumber>
    </recommendedName>
    <alternativeName>
        <fullName evidence="9">Thiamine-phosphate pyrophosphorylase</fullName>
        <shortName evidence="9">TMP pyrophosphorylase</shortName>
        <shortName evidence="9">TMP-PPase</shortName>
    </alternativeName>
</protein>
<evidence type="ECO:0000256" key="8">
    <source>
        <dbReference type="ARBA" id="ARBA00047883"/>
    </source>
</evidence>
<gene>
    <name evidence="9 13" type="primary">thiE</name>
    <name evidence="13" type="ORF">CQ405_05800</name>
</gene>
<dbReference type="GO" id="GO:0000287">
    <property type="term" value="F:magnesium ion binding"/>
    <property type="evidence" value="ECO:0007669"/>
    <property type="project" value="UniProtKB-UniRule"/>
</dbReference>
<evidence type="ECO:0000256" key="10">
    <source>
        <dbReference type="RuleBase" id="RU003826"/>
    </source>
</evidence>
<dbReference type="InterPro" id="IPR022998">
    <property type="entry name" value="ThiamineP_synth_TenI"/>
</dbReference>
<feature type="binding site" evidence="9">
    <location>
        <position position="135"/>
    </location>
    <ligand>
        <name>4-amino-2-methyl-5-(diphosphooxymethyl)pyrimidine</name>
        <dbReference type="ChEBI" id="CHEBI:57841"/>
    </ligand>
</feature>
<feature type="binding site" evidence="9">
    <location>
        <position position="105"/>
    </location>
    <ligand>
        <name>4-amino-2-methyl-5-(diphosphooxymethyl)pyrimidine</name>
        <dbReference type="ChEBI" id="CHEBI:57841"/>
    </ligand>
</feature>
<dbReference type="PANTHER" id="PTHR20857">
    <property type="entry name" value="THIAMINE-PHOSPHATE PYROPHOSPHORYLASE"/>
    <property type="match status" value="1"/>
</dbReference>
<dbReference type="SUPFAM" id="SSF51391">
    <property type="entry name" value="Thiamin phosphate synthase"/>
    <property type="match status" value="1"/>
</dbReference>
<evidence type="ECO:0000259" key="12">
    <source>
        <dbReference type="Pfam" id="PF02581"/>
    </source>
</evidence>
<dbReference type="Pfam" id="PF02581">
    <property type="entry name" value="TMP-TENI"/>
    <property type="match status" value="1"/>
</dbReference>
<keyword evidence="4 9" id="KW-0460">Magnesium</keyword>
<comment type="function">
    <text evidence="9">Condenses 4-methyl-5-(beta-hydroxyethyl)thiazole monophosphate (THZ-P) and 2-methyl-4-amino-5-hydroxymethyl pyrimidine pyrophosphate (HMP-PP) to form thiamine monophosphate (TMP).</text>
</comment>
<organism evidence="13 14">
    <name type="scientific">Campylobacter blaseri</name>
    <dbReference type="NCBI Taxonomy" id="2042961"/>
    <lineage>
        <taxon>Bacteria</taxon>
        <taxon>Pseudomonadati</taxon>
        <taxon>Campylobacterota</taxon>
        <taxon>Epsilonproteobacteria</taxon>
        <taxon>Campylobacterales</taxon>
        <taxon>Campylobacteraceae</taxon>
        <taxon>Campylobacter</taxon>
    </lineage>
</organism>
<feature type="binding site" evidence="9">
    <location>
        <position position="160"/>
    </location>
    <ligand>
        <name>2-[(2R,5Z)-2-carboxy-4-methylthiazol-5(2H)-ylidene]ethyl phosphate</name>
        <dbReference type="ChEBI" id="CHEBI:62899"/>
    </ligand>
</feature>
<dbReference type="HAMAP" id="MF_00097">
    <property type="entry name" value="TMP_synthase"/>
    <property type="match status" value="1"/>
</dbReference>
<dbReference type="GO" id="GO:0005737">
    <property type="term" value="C:cytoplasm"/>
    <property type="evidence" value="ECO:0007669"/>
    <property type="project" value="TreeGrafter"/>
</dbReference>
<keyword evidence="14" id="KW-1185">Reference proteome</keyword>
<evidence type="ECO:0000256" key="6">
    <source>
        <dbReference type="ARBA" id="ARBA00047334"/>
    </source>
</evidence>
<evidence type="ECO:0000256" key="4">
    <source>
        <dbReference type="ARBA" id="ARBA00022842"/>
    </source>
</evidence>
<dbReference type="OrthoDB" id="9810880at2"/>
<evidence type="ECO:0000313" key="14">
    <source>
        <dbReference type="Proteomes" id="UP000240535"/>
    </source>
</evidence>
<dbReference type="InterPro" id="IPR013785">
    <property type="entry name" value="Aldolase_TIM"/>
</dbReference>
<evidence type="ECO:0000256" key="9">
    <source>
        <dbReference type="HAMAP-Rule" id="MF_00097"/>
    </source>
</evidence>
<dbReference type="NCBIfam" id="TIGR00693">
    <property type="entry name" value="thiE"/>
    <property type="match status" value="1"/>
</dbReference>
<dbReference type="GO" id="GO:0009228">
    <property type="term" value="P:thiamine biosynthetic process"/>
    <property type="evidence" value="ECO:0007669"/>
    <property type="project" value="UniProtKB-KW"/>
</dbReference>
<dbReference type="Proteomes" id="UP000240535">
    <property type="component" value="Unassembled WGS sequence"/>
</dbReference>
<dbReference type="CDD" id="cd00564">
    <property type="entry name" value="TMP_TenI"/>
    <property type="match status" value="1"/>
</dbReference>
<dbReference type="AlphaFoldDB" id="A0A2P8R0Q6"/>
<sequence>MQKNQLYVLTDDQYTPENKIFFQVKEILDCGIKLIQFRSKNKDYQENTIKSLISLCEDYDAKLLINDDVDLAKKLNAHGVHIGKDDKDITGAKKTLGNNKIIGVSCYGDMRLALNAQKNGANYVAFGAIFPTDTKKDATICDISSIDFSKLTIPTCIIGGINSQNLKDVLKYNADYIAIVSATYKPKSITENLTNLINIIKG</sequence>
<evidence type="ECO:0000256" key="1">
    <source>
        <dbReference type="ARBA" id="ARBA00005165"/>
    </source>
</evidence>
<dbReference type="InterPro" id="IPR034291">
    <property type="entry name" value="TMP_synthase"/>
</dbReference>
<feature type="binding site" evidence="9">
    <location>
        <begin position="132"/>
        <end position="134"/>
    </location>
    <ligand>
        <name>2-[(2R,5Z)-2-carboxy-4-methylthiazol-5(2H)-ylidene]ethyl phosphate</name>
        <dbReference type="ChEBI" id="CHEBI:62899"/>
    </ligand>
</feature>
<evidence type="ECO:0000313" key="13">
    <source>
        <dbReference type="EMBL" id="PSM52070.1"/>
    </source>
</evidence>
<proteinExistence type="inferred from homology"/>
<feature type="binding site" evidence="9">
    <location>
        <position position="86"/>
    </location>
    <ligand>
        <name>Mg(2+)</name>
        <dbReference type="ChEBI" id="CHEBI:18420"/>
    </ligand>
</feature>
<feature type="binding site" evidence="9">
    <location>
        <begin position="180"/>
        <end position="181"/>
    </location>
    <ligand>
        <name>2-[(2R,5Z)-2-carboxy-4-methylthiazol-5(2H)-ylidene]ethyl phosphate</name>
        <dbReference type="ChEBI" id="CHEBI:62899"/>
    </ligand>
</feature>
<comment type="catalytic activity">
    <reaction evidence="7 9 10">
        <text>2-(2-carboxy-4-methylthiazol-5-yl)ethyl phosphate + 4-amino-2-methyl-5-(diphosphooxymethyl)pyrimidine + 2 H(+) = thiamine phosphate + CO2 + diphosphate</text>
        <dbReference type="Rhea" id="RHEA:47848"/>
        <dbReference type="ChEBI" id="CHEBI:15378"/>
        <dbReference type="ChEBI" id="CHEBI:16526"/>
        <dbReference type="ChEBI" id="CHEBI:33019"/>
        <dbReference type="ChEBI" id="CHEBI:37575"/>
        <dbReference type="ChEBI" id="CHEBI:57841"/>
        <dbReference type="ChEBI" id="CHEBI:62890"/>
        <dbReference type="EC" id="2.5.1.3"/>
    </reaction>
</comment>
<name>A0A2P8R0Q6_9BACT</name>
<comment type="caution">
    <text evidence="13">The sequence shown here is derived from an EMBL/GenBank/DDBJ whole genome shotgun (WGS) entry which is preliminary data.</text>
</comment>
<dbReference type="GO" id="GO:0004789">
    <property type="term" value="F:thiamine-phosphate diphosphorylase activity"/>
    <property type="evidence" value="ECO:0007669"/>
    <property type="project" value="UniProtKB-UniRule"/>
</dbReference>
<dbReference type="Gene3D" id="3.20.20.70">
    <property type="entry name" value="Aldolase class I"/>
    <property type="match status" value="1"/>
</dbReference>
<dbReference type="EMBL" id="PDHH01000004">
    <property type="protein sequence ID" value="PSM52070.1"/>
    <property type="molecule type" value="Genomic_DNA"/>
</dbReference>
<evidence type="ECO:0000256" key="7">
    <source>
        <dbReference type="ARBA" id="ARBA00047851"/>
    </source>
</evidence>